<evidence type="ECO:0000313" key="3">
    <source>
        <dbReference type="Proteomes" id="UP000591131"/>
    </source>
</evidence>
<evidence type="ECO:0000256" key="1">
    <source>
        <dbReference type="SAM" id="MobiDB-lite"/>
    </source>
</evidence>
<comment type="caution">
    <text evidence="2">The sequence shown here is derived from an EMBL/GenBank/DDBJ whole genome shotgun (WGS) entry which is preliminary data.</text>
</comment>
<dbReference type="Proteomes" id="UP000591131">
    <property type="component" value="Unassembled WGS sequence"/>
</dbReference>
<reference evidence="2 3" key="1">
    <citation type="submission" date="2020-04" db="EMBL/GenBank/DDBJ databases">
        <title>Perkinsus chesapeaki whole genome sequence.</title>
        <authorList>
            <person name="Bogema D.R."/>
        </authorList>
    </citation>
    <scope>NUCLEOTIDE SEQUENCE [LARGE SCALE GENOMIC DNA]</scope>
    <source>
        <strain evidence="2">ATCC PRA-425</strain>
    </source>
</reference>
<dbReference type="EMBL" id="JAAPAO010001725">
    <property type="protein sequence ID" value="KAF4648963.1"/>
    <property type="molecule type" value="Genomic_DNA"/>
</dbReference>
<proteinExistence type="predicted"/>
<feature type="non-terminal residue" evidence="2">
    <location>
        <position position="119"/>
    </location>
</feature>
<evidence type="ECO:0000313" key="2">
    <source>
        <dbReference type="EMBL" id="KAF4648963.1"/>
    </source>
</evidence>
<feature type="region of interest" description="Disordered" evidence="1">
    <location>
        <begin position="84"/>
        <end position="119"/>
    </location>
</feature>
<organism evidence="2 3">
    <name type="scientific">Perkinsus chesapeaki</name>
    <name type="common">Clam parasite</name>
    <name type="synonym">Perkinsus andrewsi</name>
    <dbReference type="NCBI Taxonomy" id="330153"/>
    <lineage>
        <taxon>Eukaryota</taxon>
        <taxon>Sar</taxon>
        <taxon>Alveolata</taxon>
        <taxon>Perkinsozoa</taxon>
        <taxon>Perkinsea</taxon>
        <taxon>Perkinsida</taxon>
        <taxon>Perkinsidae</taxon>
        <taxon>Perkinsus</taxon>
    </lineage>
</organism>
<dbReference type="AlphaFoldDB" id="A0A7J6KNQ7"/>
<sequence length="119" mass="13256">MELVHSGGKRVYCIYDAVQPFVGQDASVVVDEECRIVEDSKGALDFHFFHGITISSDLAELNIPTPNARYDIYYLKLGRKGRQHDDTNLDVHPAASAKPSPFATEEGDEMEALRAAERM</sequence>
<name>A0A7J6KNQ7_PERCH</name>
<accession>A0A7J6KNQ7</accession>
<protein>
    <submittedName>
        <fullName evidence="2">Uncharacterized protein</fullName>
    </submittedName>
</protein>
<gene>
    <name evidence="2" type="ORF">FOL47_002605</name>
</gene>
<keyword evidence="3" id="KW-1185">Reference proteome</keyword>